<name>A0A8J6NSM1_9BACT</name>
<dbReference type="Proteomes" id="UP000605201">
    <property type="component" value="Unassembled WGS sequence"/>
</dbReference>
<feature type="transmembrane region" description="Helical" evidence="1">
    <location>
        <begin position="68"/>
        <end position="88"/>
    </location>
</feature>
<dbReference type="AlphaFoldDB" id="A0A8J6NSM1"/>
<sequence length="133" mass="14866">MNSTSTDIKEIRKFGIIALVFFGSLCAAGLMMKKPIPTYLFGFLAVLGLGFVLIPLPLKPIYTTWLKIAHLIGQAVTTLILTLAYYMVITPVALAHRLFSGTPFPVKPDKKASSYWVTRTEAAQPKERFLKRY</sequence>
<evidence type="ECO:0000256" key="1">
    <source>
        <dbReference type="SAM" id="Phobius"/>
    </source>
</evidence>
<comment type="caution">
    <text evidence="2">The sequence shown here is derived from an EMBL/GenBank/DDBJ whole genome shotgun (WGS) entry which is preliminary data.</text>
</comment>
<protein>
    <recommendedName>
        <fullName evidence="4">SxtJ</fullName>
    </recommendedName>
</protein>
<reference evidence="2 3" key="1">
    <citation type="submission" date="2020-08" db="EMBL/GenBank/DDBJ databases">
        <title>Bridging the membrane lipid divide: bacteria of the FCB group superphylum have the potential to synthesize archaeal ether lipids.</title>
        <authorList>
            <person name="Villanueva L."/>
            <person name="Von Meijenfeldt F.A.B."/>
            <person name="Westbye A.B."/>
            <person name="Yadav S."/>
            <person name="Hopmans E.C."/>
            <person name="Dutilh B.E."/>
            <person name="Sinninghe Damste J.S."/>
        </authorList>
    </citation>
    <scope>NUCLEOTIDE SEQUENCE [LARGE SCALE GENOMIC DNA]</scope>
    <source>
        <strain evidence="2">NIOZ-UU17</strain>
    </source>
</reference>
<evidence type="ECO:0000313" key="2">
    <source>
        <dbReference type="EMBL" id="MBC8431263.1"/>
    </source>
</evidence>
<accession>A0A8J6NSM1</accession>
<feature type="transmembrane region" description="Helical" evidence="1">
    <location>
        <begin position="39"/>
        <end position="56"/>
    </location>
</feature>
<proteinExistence type="predicted"/>
<evidence type="ECO:0008006" key="4">
    <source>
        <dbReference type="Google" id="ProtNLM"/>
    </source>
</evidence>
<feature type="transmembrane region" description="Helical" evidence="1">
    <location>
        <begin position="14"/>
        <end position="32"/>
    </location>
</feature>
<evidence type="ECO:0000313" key="3">
    <source>
        <dbReference type="Proteomes" id="UP000605201"/>
    </source>
</evidence>
<keyword evidence="1" id="KW-0472">Membrane</keyword>
<gene>
    <name evidence="2" type="ORF">H8D96_05030</name>
</gene>
<keyword evidence="1" id="KW-0812">Transmembrane</keyword>
<keyword evidence="1" id="KW-1133">Transmembrane helix</keyword>
<organism evidence="2 3">
    <name type="scientific">Candidatus Desulfatibia vada</name>
    <dbReference type="NCBI Taxonomy" id="2841696"/>
    <lineage>
        <taxon>Bacteria</taxon>
        <taxon>Pseudomonadati</taxon>
        <taxon>Thermodesulfobacteriota</taxon>
        <taxon>Desulfobacteria</taxon>
        <taxon>Desulfobacterales</taxon>
        <taxon>Desulfobacterales incertae sedis</taxon>
        <taxon>Candidatus Desulfatibia</taxon>
    </lineage>
</organism>
<dbReference type="EMBL" id="JACNIG010000126">
    <property type="protein sequence ID" value="MBC8431263.1"/>
    <property type="molecule type" value="Genomic_DNA"/>
</dbReference>